<dbReference type="AlphaFoldDB" id="A0AAW5JLC6"/>
<proteinExistence type="predicted"/>
<name>A0AAW5JLC6_9FIRM</name>
<evidence type="ECO:0000313" key="1">
    <source>
        <dbReference type="EMBL" id="MCQ4769612.1"/>
    </source>
</evidence>
<gene>
    <name evidence="1" type="ORF">NE579_03895</name>
</gene>
<dbReference type="EMBL" id="JANFYS010000005">
    <property type="protein sequence ID" value="MCQ4769612.1"/>
    <property type="molecule type" value="Genomic_DNA"/>
</dbReference>
<keyword evidence="1" id="KW-0418">Kinase</keyword>
<comment type="caution">
    <text evidence="1">The sequence shown here is derived from an EMBL/GenBank/DDBJ whole genome shotgun (WGS) entry which is preliminary data.</text>
</comment>
<reference evidence="1" key="1">
    <citation type="submission" date="2022-06" db="EMBL/GenBank/DDBJ databases">
        <title>Isolation of gut microbiota from human fecal samples.</title>
        <authorList>
            <person name="Pamer E.G."/>
            <person name="Barat B."/>
            <person name="Waligurski E."/>
            <person name="Medina S."/>
            <person name="Paddock L."/>
            <person name="Mostad J."/>
        </authorList>
    </citation>
    <scope>NUCLEOTIDE SEQUENCE</scope>
    <source>
        <strain evidence="1">DFI.9.91</strain>
    </source>
</reference>
<dbReference type="GO" id="GO:0016301">
    <property type="term" value="F:kinase activity"/>
    <property type="evidence" value="ECO:0007669"/>
    <property type="project" value="UniProtKB-KW"/>
</dbReference>
<organism evidence="1 2">
    <name type="scientific">Intestinimonas massiliensis</name>
    <name type="common">ex Afouda et al. 2020</name>
    <dbReference type="NCBI Taxonomy" id="1673721"/>
    <lineage>
        <taxon>Bacteria</taxon>
        <taxon>Bacillati</taxon>
        <taxon>Bacillota</taxon>
        <taxon>Clostridia</taxon>
        <taxon>Eubacteriales</taxon>
        <taxon>Intestinimonas</taxon>
    </lineage>
</organism>
<dbReference type="SUPFAM" id="SSF52540">
    <property type="entry name" value="P-loop containing nucleoside triphosphate hydrolases"/>
    <property type="match status" value="1"/>
</dbReference>
<protein>
    <submittedName>
        <fullName evidence="1">Cytidylate kinase-like family protein</fullName>
    </submittedName>
</protein>
<dbReference type="Pfam" id="PF13189">
    <property type="entry name" value="Cytidylate_kin2"/>
    <property type="match status" value="2"/>
</dbReference>
<dbReference type="Proteomes" id="UP001204562">
    <property type="component" value="Unassembled WGS sequence"/>
</dbReference>
<evidence type="ECO:0000313" key="2">
    <source>
        <dbReference type="Proteomes" id="UP001204562"/>
    </source>
</evidence>
<keyword evidence="1" id="KW-0808">Transferase</keyword>
<sequence length="165" mass="17956">MVITIGRKYGSGGKEIGQRLAQRLGIPCHDADLELRGGENEQFAAIRAMAAQGPCVIVGFCADHVLSGTEGLIRVFIHCDMDHRVERIVQQYGLPAGEAGREALRQDRERARLYGVHTRGKWADLSRYDLTVDSGPLGIAGTVELLSQFVALKVMRRRSGGGGEP</sequence>
<accession>A0AAW5JLC6</accession>
<dbReference type="Gene3D" id="3.40.50.300">
    <property type="entry name" value="P-loop containing nucleotide triphosphate hydrolases"/>
    <property type="match status" value="2"/>
</dbReference>
<dbReference type="RefSeq" id="WP_256303342.1">
    <property type="nucleotide sequence ID" value="NZ_JALEQM010000080.1"/>
</dbReference>
<dbReference type="InterPro" id="IPR027417">
    <property type="entry name" value="P-loop_NTPase"/>
</dbReference>